<dbReference type="EMBL" id="AAKVBC010000019">
    <property type="protein sequence ID" value="ECW0082392.1"/>
    <property type="molecule type" value="Genomic_DNA"/>
</dbReference>
<keyword evidence="8 12" id="KW-0067">ATP-binding</keyword>
<keyword evidence="5 12" id="KW-0479">Metal-binding</keyword>
<evidence type="ECO:0000259" key="14">
    <source>
        <dbReference type="PROSITE" id="PS50860"/>
    </source>
</evidence>
<dbReference type="SMART" id="SM00863">
    <property type="entry name" value="tRNA_SAD"/>
    <property type="match status" value="1"/>
</dbReference>
<dbReference type="GO" id="GO:0008270">
    <property type="term" value="F:zinc ion binding"/>
    <property type="evidence" value="ECO:0007669"/>
    <property type="project" value="UniProtKB-UniRule"/>
</dbReference>
<dbReference type="GO" id="GO:0002161">
    <property type="term" value="F:aminoacyl-tRNA deacylase activity"/>
    <property type="evidence" value="ECO:0007669"/>
    <property type="project" value="TreeGrafter"/>
</dbReference>
<feature type="binding site" evidence="12">
    <location>
        <position position="564"/>
    </location>
    <ligand>
        <name>Zn(2+)</name>
        <dbReference type="ChEBI" id="CHEBI:29105"/>
    </ligand>
</feature>
<evidence type="ECO:0000256" key="10">
    <source>
        <dbReference type="ARBA" id="ARBA00022917"/>
    </source>
</evidence>
<evidence type="ECO:0000256" key="1">
    <source>
        <dbReference type="ARBA" id="ARBA00004496"/>
    </source>
</evidence>
<evidence type="ECO:0000256" key="5">
    <source>
        <dbReference type="ARBA" id="ARBA00022723"/>
    </source>
</evidence>
<dbReference type="FunFam" id="3.30.980.10:FF:000004">
    <property type="entry name" value="Alanine--tRNA ligase, cytoplasmic"/>
    <property type="match status" value="1"/>
</dbReference>
<gene>
    <name evidence="12 15" type="primary">alaS</name>
    <name evidence="15" type="ORF">F3Q64_17145</name>
</gene>
<comment type="subunit">
    <text evidence="12">Homotetramer.</text>
</comment>
<dbReference type="InterPro" id="IPR018163">
    <property type="entry name" value="Thr/Ala-tRNA-synth_IIc_edit"/>
</dbReference>
<sequence length="876" mass="95938">MSKSTAEIRQAFLDFFHSKGHQVVASSSLVPNNDPTLLFTNAGMNQFKDVFLGLDKRNYSRATTSQRCVRAGGKHNDLENVGYTARHHTFFEMLGNFSFGDYFKHDAIQFAWELLTGENWFALPKERLWVTVYETDDEAYEIWEKEVGIPRERIIRIGDNKGAPYASDNFWQMGDTGPCGPCTEIFYDHGDHIWGGPPGSPEEDGDRYIEIWNIVFMQFNRQADGTMEPLPKPSVDTGMGLERIAAVLQHVNSNYDIDLFRTLIEAVAKVTGATDLGNKSLRVIADHIRSCAFLVADGVLPSNENRGYVLRRIIRRAVRHGNMLGAKETFFYKLVGPLIEVMGSAGEELKRQQAQVEQVLKTEEEQFARTLERGLALLDEELAKLQGDTLDGETAFRLYDTYGFPVDLTADVCRERNIKVDEAGFEAAMEEQRRRAREASGFGADYNAMIRVDSASEFKGYDHLELNGKVTALFVDGKAVEAINAGQEAVVVLDQTPFYAESGGQVGDKGELKGAGFTFAVDDTQKYGQAIGHLGKLSAGALKVGDAVQADVDEARRARIRLNHSATHLMHAALRQVLGTHVAQKGSLVSDKVLRFDFSHNEAMKPSEIREVEDLVNAQIRRNLPIETNIMELDAAKAKGAMALFGEKYDERVRVLSMGDFSTELCGGTHASRTGDIGLFRIISESGTAAGIRRIEAVTGEGAMATVHAQSDRLNDIAHLLKGDSQNLGDKVRAVLERTRQLEKELQQLKDQAAAQESANISSKAVDLNGVKLLVSELAGIEPKRLRTMVDDLKNQLGSTVIVLATVVEGKVSLIAGVSKDVTDRVKAGELIGMVAQQVGGKGGGRPDMAQAGGTDAAALPAALASVQGWVSAKLQ</sequence>
<dbReference type="FunFam" id="3.30.930.10:FF:000004">
    <property type="entry name" value="Alanine--tRNA ligase"/>
    <property type="match status" value="1"/>
</dbReference>
<dbReference type="CDD" id="cd00673">
    <property type="entry name" value="AlaRS_core"/>
    <property type="match status" value="1"/>
</dbReference>
<dbReference type="GO" id="GO:0045892">
    <property type="term" value="P:negative regulation of DNA-templated transcription"/>
    <property type="evidence" value="ECO:0007669"/>
    <property type="project" value="TreeGrafter"/>
</dbReference>
<dbReference type="PRINTS" id="PR00980">
    <property type="entry name" value="TRNASYNTHALA"/>
</dbReference>
<feature type="binding site" evidence="12">
    <location>
        <position position="670"/>
    </location>
    <ligand>
        <name>Zn(2+)</name>
        <dbReference type="ChEBI" id="CHEBI:29105"/>
    </ligand>
</feature>
<dbReference type="InterPro" id="IPR012947">
    <property type="entry name" value="tRNA_SAD"/>
</dbReference>
<keyword evidence="12" id="KW-0963">Cytoplasm</keyword>
<keyword evidence="13" id="KW-0175">Coiled coil</keyword>
<dbReference type="FunFam" id="3.30.54.20:FF:000001">
    <property type="entry name" value="Alanine--tRNA ligase"/>
    <property type="match status" value="1"/>
</dbReference>
<reference evidence="15" key="1">
    <citation type="submission" date="2019-09" db="EMBL/GenBank/DDBJ databases">
        <authorList>
            <consortium name="GenomeTrakr network: Whole genome sequencing for foodborne pathogen traceback"/>
        </authorList>
    </citation>
    <scope>NUCLEOTIDE SEQUENCE</scope>
    <source>
        <strain evidence="15">AUSMDU00020854</strain>
    </source>
</reference>
<comment type="domain">
    <text evidence="12">Consists of three domains; the N-terminal catalytic domain, the editing domain and the C-terminal C-Ala domain. The editing domain removes incorrectly charged amino acids, while the C-Ala domain, along with tRNA(Ala), serves as a bridge to cooperatively bring together the editing and aminoacylation centers thus stimulating deacylation of misacylated tRNAs.</text>
</comment>
<feature type="binding site" evidence="12">
    <location>
        <position position="666"/>
    </location>
    <ligand>
        <name>Zn(2+)</name>
        <dbReference type="ChEBI" id="CHEBI:29105"/>
    </ligand>
</feature>
<dbReference type="Gene3D" id="2.40.30.130">
    <property type="match status" value="1"/>
</dbReference>
<dbReference type="Gene3D" id="3.30.54.20">
    <property type="match status" value="1"/>
</dbReference>
<dbReference type="Gene3D" id="3.30.980.10">
    <property type="entry name" value="Threonyl-trna Synthetase, Chain A, domain 2"/>
    <property type="match status" value="1"/>
</dbReference>
<dbReference type="Pfam" id="PF02272">
    <property type="entry name" value="DHHA1"/>
    <property type="match status" value="1"/>
</dbReference>
<dbReference type="Pfam" id="PF07973">
    <property type="entry name" value="tRNA_SAD"/>
    <property type="match status" value="1"/>
</dbReference>
<keyword evidence="11 12" id="KW-0030">Aminoacyl-tRNA synthetase</keyword>
<comment type="function">
    <text evidence="12">Catalyzes the attachment of alanine to tRNA(Ala) in a two-step reaction: alanine is first activated by ATP to form Ala-AMP and then transferred to the acceptor end of tRNA(Ala). Also edits incorrectly charged Ser-tRNA(Ala) and Gly-tRNA(Ala) via its editing domain.</text>
</comment>
<dbReference type="SUPFAM" id="SSF55186">
    <property type="entry name" value="ThrRS/AlaRS common domain"/>
    <property type="match status" value="1"/>
</dbReference>
<dbReference type="GO" id="GO:0005524">
    <property type="term" value="F:ATP binding"/>
    <property type="evidence" value="ECO:0007669"/>
    <property type="project" value="UniProtKB-UniRule"/>
</dbReference>
<feature type="domain" description="Alanyl-transfer RNA synthetases family profile" evidence="14">
    <location>
        <begin position="3"/>
        <end position="709"/>
    </location>
</feature>
<evidence type="ECO:0000256" key="12">
    <source>
        <dbReference type="HAMAP-Rule" id="MF_00036"/>
    </source>
</evidence>
<accession>A0A612GKK9</accession>
<dbReference type="HAMAP" id="MF_00036_B">
    <property type="entry name" value="Ala_tRNA_synth_B"/>
    <property type="match status" value="1"/>
</dbReference>
<evidence type="ECO:0000313" key="15">
    <source>
        <dbReference type="EMBL" id="ECW0082392.1"/>
    </source>
</evidence>
<dbReference type="FunFam" id="3.10.310.40:FF:000001">
    <property type="entry name" value="Alanine--tRNA ligase"/>
    <property type="match status" value="1"/>
</dbReference>
<dbReference type="PANTHER" id="PTHR11777:SF9">
    <property type="entry name" value="ALANINE--TRNA LIGASE, CYTOPLASMIC"/>
    <property type="match status" value="1"/>
</dbReference>
<dbReference type="InterPro" id="IPR003156">
    <property type="entry name" value="DHHA1_dom"/>
</dbReference>
<keyword evidence="7 12" id="KW-0862">Zinc</keyword>
<protein>
    <recommendedName>
        <fullName evidence="12">Alanine--tRNA ligase</fullName>
        <ecNumber evidence="12">6.1.1.7</ecNumber>
    </recommendedName>
    <alternativeName>
        <fullName evidence="12">Alanyl-tRNA synthetase</fullName>
        <shortName evidence="12">AlaRS</shortName>
    </alternativeName>
</protein>
<dbReference type="InterPro" id="IPR018162">
    <property type="entry name" value="Ala-tRNA-ligase_IIc_anticod-bd"/>
</dbReference>
<keyword evidence="3 12" id="KW-0820">tRNA-binding</keyword>
<dbReference type="InterPro" id="IPR018165">
    <property type="entry name" value="Ala-tRNA-synth_IIc_core"/>
</dbReference>
<feature type="coiled-coil region" evidence="13">
    <location>
        <begin position="346"/>
        <end position="388"/>
    </location>
</feature>
<dbReference type="InterPro" id="IPR002318">
    <property type="entry name" value="Ala-tRNA-lgiase_IIc"/>
</dbReference>
<dbReference type="SUPFAM" id="SSF101353">
    <property type="entry name" value="Putative anticodon-binding domain of alanyl-tRNA synthetase (AlaRS)"/>
    <property type="match status" value="1"/>
</dbReference>
<dbReference type="PROSITE" id="PS50860">
    <property type="entry name" value="AA_TRNA_LIGASE_II_ALA"/>
    <property type="match status" value="1"/>
</dbReference>
<proteinExistence type="inferred from homology"/>
<dbReference type="GO" id="GO:0005829">
    <property type="term" value="C:cytosol"/>
    <property type="evidence" value="ECO:0007669"/>
    <property type="project" value="TreeGrafter"/>
</dbReference>
<evidence type="ECO:0000256" key="7">
    <source>
        <dbReference type="ARBA" id="ARBA00022833"/>
    </source>
</evidence>
<dbReference type="NCBIfam" id="TIGR00344">
    <property type="entry name" value="alaS"/>
    <property type="match status" value="1"/>
</dbReference>
<evidence type="ECO:0000256" key="4">
    <source>
        <dbReference type="ARBA" id="ARBA00022598"/>
    </source>
</evidence>
<evidence type="ECO:0000256" key="13">
    <source>
        <dbReference type="SAM" id="Coils"/>
    </source>
</evidence>
<name>A0A612GKK9_SALET</name>
<comment type="cofactor">
    <cofactor evidence="12">
        <name>Zn(2+)</name>
        <dbReference type="ChEBI" id="CHEBI:29105"/>
    </cofactor>
    <text evidence="12">Binds 1 zinc ion per subunit.</text>
</comment>
<dbReference type="Gene3D" id="3.30.930.10">
    <property type="entry name" value="Bira Bifunctional Protein, Domain 2"/>
    <property type="match status" value="1"/>
</dbReference>
<dbReference type="Pfam" id="PF01411">
    <property type="entry name" value="tRNA-synt_2c"/>
    <property type="match status" value="1"/>
</dbReference>
<evidence type="ECO:0000256" key="6">
    <source>
        <dbReference type="ARBA" id="ARBA00022741"/>
    </source>
</evidence>
<dbReference type="InterPro" id="IPR050058">
    <property type="entry name" value="Ala-tRNA_ligase"/>
</dbReference>
<dbReference type="GO" id="GO:0006419">
    <property type="term" value="P:alanyl-tRNA aminoacylation"/>
    <property type="evidence" value="ECO:0007669"/>
    <property type="project" value="UniProtKB-UniRule"/>
</dbReference>
<evidence type="ECO:0000256" key="11">
    <source>
        <dbReference type="ARBA" id="ARBA00023146"/>
    </source>
</evidence>
<evidence type="ECO:0000256" key="3">
    <source>
        <dbReference type="ARBA" id="ARBA00022555"/>
    </source>
</evidence>
<feature type="coiled-coil region" evidence="13">
    <location>
        <begin position="732"/>
        <end position="759"/>
    </location>
</feature>
<comment type="subcellular location">
    <subcellularLocation>
        <location evidence="1 12">Cytoplasm</location>
    </subcellularLocation>
</comment>
<keyword evidence="6 12" id="KW-0547">Nucleotide-binding</keyword>
<comment type="catalytic activity">
    <reaction evidence="12">
        <text>tRNA(Ala) + L-alanine + ATP = L-alanyl-tRNA(Ala) + AMP + diphosphate</text>
        <dbReference type="Rhea" id="RHEA:12540"/>
        <dbReference type="Rhea" id="RHEA-COMP:9657"/>
        <dbReference type="Rhea" id="RHEA-COMP:9923"/>
        <dbReference type="ChEBI" id="CHEBI:30616"/>
        <dbReference type="ChEBI" id="CHEBI:33019"/>
        <dbReference type="ChEBI" id="CHEBI:57972"/>
        <dbReference type="ChEBI" id="CHEBI:78442"/>
        <dbReference type="ChEBI" id="CHEBI:78497"/>
        <dbReference type="ChEBI" id="CHEBI:456215"/>
        <dbReference type="EC" id="6.1.1.7"/>
    </reaction>
</comment>
<dbReference type="AlphaFoldDB" id="A0A612GKK9"/>
<dbReference type="GO" id="GO:0000049">
    <property type="term" value="F:tRNA binding"/>
    <property type="evidence" value="ECO:0007669"/>
    <property type="project" value="UniProtKB-KW"/>
</dbReference>
<keyword evidence="10 12" id="KW-0648">Protein biosynthesis</keyword>
<dbReference type="InterPro" id="IPR045864">
    <property type="entry name" value="aa-tRNA-synth_II/BPL/LPL"/>
</dbReference>
<keyword evidence="9 12" id="KW-0694">RNA-binding</keyword>
<dbReference type="FunFam" id="2.40.30.130:FF:000001">
    <property type="entry name" value="Alanine--tRNA ligase"/>
    <property type="match status" value="1"/>
</dbReference>
<feature type="binding site" evidence="12">
    <location>
        <position position="568"/>
    </location>
    <ligand>
        <name>Zn(2+)</name>
        <dbReference type="ChEBI" id="CHEBI:29105"/>
    </ligand>
</feature>
<dbReference type="PANTHER" id="PTHR11777">
    <property type="entry name" value="ALANYL-TRNA SYNTHETASE"/>
    <property type="match status" value="1"/>
</dbReference>
<dbReference type="InterPro" id="IPR009000">
    <property type="entry name" value="Transl_B-barrel_sf"/>
</dbReference>
<dbReference type="Gene3D" id="3.10.310.40">
    <property type="match status" value="1"/>
</dbReference>
<comment type="caution">
    <text evidence="15">The sequence shown here is derived from an EMBL/GenBank/DDBJ whole genome shotgun (WGS) entry which is preliminary data.</text>
</comment>
<dbReference type="SUPFAM" id="SSF50447">
    <property type="entry name" value="Translation proteins"/>
    <property type="match status" value="1"/>
</dbReference>
<comment type="similarity">
    <text evidence="2 12">Belongs to the class-II aminoacyl-tRNA synthetase family.</text>
</comment>
<organism evidence="15">
    <name type="scientific">Salmonella enterica I</name>
    <dbReference type="NCBI Taxonomy" id="59201"/>
    <lineage>
        <taxon>Bacteria</taxon>
        <taxon>Pseudomonadati</taxon>
        <taxon>Pseudomonadota</taxon>
        <taxon>Gammaproteobacteria</taxon>
        <taxon>Enterobacterales</taxon>
        <taxon>Enterobacteriaceae</taxon>
        <taxon>Salmonella</taxon>
    </lineage>
</organism>
<dbReference type="EC" id="6.1.1.7" evidence="12"/>
<dbReference type="SUPFAM" id="SSF55681">
    <property type="entry name" value="Class II aaRS and biotin synthetases"/>
    <property type="match status" value="1"/>
</dbReference>
<evidence type="ECO:0000256" key="9">
    <source>
        <dbReference type="ARBA" id="ARBA00022884"/>
    </source>
</evidence>
<evidence type="ECO:0000256" key="2">
    <source>
        <dbReference type="ARBA" id="ARBA00008226"/>
    </source>
</evidence>
<dbReference type="InterPro" id="IPR018164">
    <property type="entry name" value="Ala-tRNA-synth_IIc_N"/>
</dbReference>
<dbReference type="InterPro" id="IPR023033">
    <property type="entry name" value="Ala_tRNA_ligase_euk/bac"/>
</dbReference>
<dbReference type="Gene3D" id="6.10.250.550">
    <property type="match status" value="1"/>
</dbReference>
<keyword evidence="4 12" id="KW-0436">Ligase</keyword>
<dbReference type="GO" id="GO:0004813">
    <property type="term" value="F:alanine-tRNA ligase activity"/>
    <property type="evidence" value="ECO:0007669"/>
    <property type="project" value="UniProtKB-UniRule"/>
</dbReference>
<evidence type="ECO:0000256" key="8">
    <source>
        <dbReference type="ARBA" id="ARBA00022840"/>
    </source>
</evidence>